<organism evidence="1 2">
    <name type="scientific">Dialister invisus DSM 15470</name>
    <dbReference type="NCBI Taxonomy" id="592028"/>
    <lineage>
        <taxon>Bacteria</taxon>
        <taxon>Bacillati</taxon>
        <taxon>Bacillota</taxon>
        <taxon>Negativicutes</taxon>
        <taxon>Veillonellales</taxon>
        <taxon>Veillonellaceae</taxon>
        <taxon>Dialister</taxon>
    </lineage>
</organism>
<gene>
    <name evidence="1" type="ORF">GCWU000321_01399</name>
</gene>
<keyword evidence="2" id="KW-1185">Reference proteome</keyword>
<protein>
    <submittedName>
        <fullName evidence="1">Uncharacterized protein</fullName>
    </submittedName>
</protein>
<dbReference type="Proteomes" id="UP000004736">
    <property type="component" value="Unassembled WGS sequence"/>
</dbReference>
<name>C9LPC0_9FIRM</name>
<dbReference type="EMBL" id="ACIM02000001">
    <property type="protein sequence ID" value="EEW97406.1"/>
    <property type="molecule type" value="Genomic_DNA"/>
</dbReference>
<dbReference type="AlphaFoldDB" id="C9LPC0"/>
<evidence type="ECO:0000313" key="2">
    <source>
        <dbReference type="Proteomes" id="UP000004736"/>
    </source>
</evidence>
<comment type="caution">
    <text evidence="1">The sequence shown here is derived from an EMBL/GenBank/DDBJ whole genome shotgun (WGS) entry which is preliminary data.</text>
</comment>
<reference evidence="1" key="1">
    <citation type="submission" date="2009-09" db="EMBL/GenBank/DDBJ databases">
        <authorList>
            <person name="Weinstock G."/>
            <person name="Sodergren E."/>
            <person name="Clifton S."/>
            <person name="Fulton L."/>
            <person name="Fulton B."/>
            <person name="Courtney L."/>
            <person name="Fronick C."/>
            <person name="Harrison M."/>
            <person name="Strong C."/>
            <person name="Farmer C."/>
            <person name="Delahaunty K."/>
            <person name="Markovic C."/>
            <person name="Hall O."/>
            <person name="Minx P."/>
            <person name="Tomlinson C."/>
            <person name="Mitreva M."/>
            <person name="Nelson J."/>
            <person name="Hou S."/>
            <person name="Wollam A."/>
            <person name="Pepin K.H."/>
            <person name="Johnson M."/>
            <person name="Bhonagiri V."/>
            <person name="Nash W.E."/>
            <person name="Warren W."/>
            <person name="Chinwalla A."/>
            <person name="Mardis E.R."/>
            <person name="Wilson R.K."/>
        </authorList>
    </citation>
    <scope>NUCLEOTIDE SEQUENCE [LARGE SCALE GENOMIC DNA]</scope>
    <source>
        <strain evidence="1">DSM 15470</strain>
    </source>
</reference>
<dbReference type="STRING" id="592028.GCWU000321_01399"/>
<evidence type="ECO:0000313" key="1">
    <source>
        <dbReference type="EMBL" id="EEW97406.1"/>
    </source>
</evidence>
<dbReference type="HOGENOM" id="CLU_3232755_0_0_9"/>
<proteinExistence type="predicted"/>
<accession>C9LPC0</accession>
<sequence length="43" mass="5154">MVLYRRQRETSVGLNNLKKEKEQGEILALFLLHYIKNNYNKTS</sequence>